<protein>
    <submittedName>
        <fullName evidence="1">Uncharacterized protein</fullName>
    </submittedName>
</protein>
<proteinExistence type="predicted"/>
<evidence type="ECO:0000313" key="2">
    <source>
        <dbReference type="Proteomes" id="UP000270094"/>
    </source>
</evidence>
<evidence type="ECO:0000313" key="1">
    <source>
        <dbReference type="EMBL" id="VDM85792.1"/>
    </source>
</evidence>
<dbReference type="Proteomes" id="UP000270094">
    <property type="component" value="Unassembled WGS sequence"/>
</dbReference>
<accession>A0A3P7M3M7</accession>
<keyword evidence="2" id="KW-1185">Reference proteome</keyword>
<name>A0A3P7M3M7_STRVU</name>
<sequence>MSSTTWLSNAPNAWCNHTSIEFCSISCSRRVGNGRSSGLPKGKYYCSIMDL</sequence>
<dbReference type="AlphaFoldDB" id="A0A3P7M3M7"/>
<dbReference type="EMBL" id="UYYB01145366">
    <property type="protein sequence ID" value="VDM85792.1"/>
    <property type="molecule type" value="Genomic_DNA"/>
</dbReference>
<organism evidence="1 2">
    <name type="scientific">Strongylus vulgaris</name>
    <name type="common">Blood worm</name>
    <dbReference type="NCBI Taxonomy" id="40348"/>
    <lineage>
        <taxon>Eukaryota</taxon>
        <taxon>Metazoa</taxon>
        <taxon>Ecdysozoa</taxon>
        <taxon>Nematoda</taxon>
        <taxon>Chromadorea</taxon>
        <taxon>Rhabditida</taxon>
        <taxon>Rhabditina</taxon>
        <taxon>Rhabditomorpha</taxon>
        <taxon>Strongyloidea</taxon>
        <taxon>Strongylidae</taxon>
        <taxon>Strongylus</taxon>
    </lineage>
</organism>
<gene>
    <name evidence="1" type="ORF">SVUK_LOCUS20790</name>
</gene>
<reference evidence="1 2" key="1">
    <citation type="submission" date="2018-11" db="EMBL/GenBank/DDBJ databases">
        <authorList>
            <consortium name="Pathogen Informatics"/>
        </authorList>
    </citation>
    <scope>NUCLEOTIDE SEQUENCE [LARGE SCALE GENOMIC DNA]</scope>
</reference>